<dbReference type="EC" id="1.1.1.3" evidence="5 15"/>
<evidence type="ECO:0000313" key="23">
    <source>
        <dbReference type="Proteomes" id="UP000490386"/>
    </source>
</evidence>
<dbReference type="PANTHER" id="PTHR43331:SF1">
    <property type="entry name" value="HOMOSERINE DEHYDROGENASE"/>
    <property type="match status" value="1"/>
</dbReference>
<proteinExistence type="inferred from homology"/>
<evidence type="ECO:0000256" key="13">
    <source>
        <dbReference type="ARBA" id="ARBA00048841"/>
    </source>
</evidence>
<protein>
    <recommendedName>
        <fullName evidence="6 15">Homoserine dehydrogenase</fullName>
        <shortName evidence="15">HDH</shortName>
        <ecNumber evidence="5 15">1.1.1.3</ecNumber>
    </recommendedName>
</protein>
<dbReference type="PANTHER" id="PTHR43331">
    <property type="entry name" value="HOMOSERINE DEHYDROGENASE"/>
    <property type="match status" value="1"/>
</dbReference>
<keyword evidence="8 15" id="KW-0791">Threonine biosynthesis</keyword>
<evidence type="ECO:0000256" key="16">
    <source>
        <dbReference type="PIRSR" id="PIRSR036497-1"/>
    </source>
</evidence>
<evidence type="ECO:0000256" key="5">
    <source>
        <dbReference type="ARBA" id="ARBA00013213"/>
    </source>
</evidence>
<keyword evidence="11 15" id="KW-0486">Methionine biosynthesis</keyword>
<comment type="pathway">
    <text evidence="2 18">Amino-acid biosynthesis; L-threonine biosynthesis; L-threonine from L-aspartate: step 3/5.</text>
</comment>
<keyword evidence="10" id="KW-0915">Sodium</keyword>
<evidence type="ECO:0000256" key="8">
    <source>
        <dbReference type="ARBA" id="ARBA00022697"/>
    </source>
</evidence>
<dbReference type="PIRSF" id="PIRSF036497">
    <property type="entry name" value="HDH_short"/>
    <property type="match status" value="1"/>
</dbReference>
<keyword evidence="9 15" id="KW-0560">Oxidoreductase</keyword>
<evidence type="ECO:0000256" key="11">
    <source>
        <dbReference type="ARBA" id="ARBA00023167"/>
    </source>
</evidence>
<evidence type="ECO:0000256" key="6">
    <source>
        <dbReference type="ARBA" id="ARBA00013376"/>
    </source>
</evidence>
<dbReference type="OrthoDB" id="9808167at2"/>
<evidence type="ECO:0000256" key="15">
    <source>
        <dbReference type="PIRNR" id="PIRNR036497"/>
    </source>
</evidence>
<feature type="domain" description="Homoserine dehydrogenase catalytic" evidence="20">
    <location>
        <begin position="159"/>
        <end position="337"/>
    </location>
</feature>
<dbReference type="UniPathway" id="UPA00050">
    <property type="reaction ID" value="UER00063"/>
</dbReference>
<comment type="function">
    <text evidence="12">Catalyzes the conversion of L-aspartate-beta-semialdehyde (L-Asa) to L-homoserine (L-Hse), the third step in the biosynthesis of threonine and methionine from aspartate.</text>
</comment>
<evidence type="ECO:0000256" key="4">
    <source>
        <dbReference type="ARBA" id="ARBA00006753"/>
    </source>
</evidence>
<evidence type="ECO:0000256" key="19">
    <source>
        <dbReference type="RuleBase" id="RU004171"/>
    </source>
</evidence>
<dbReference type="InterPro" id="IPR022697">
    <property type="entry name" value="HDH_short"/>
</dbReference>
<name>A0A7J5B4D7_9MICO</name>
<dbReference type="Pfam" id="PF03447">
    <property type="entry name" value="NAD_binding_3"/>
    <property type="match status" value="1"/>
</dbReference>
<dbReference type="InterPro" id="IPR005106">
    <property type="entry name" value="Asp/hSer_DH_NAD-bd"/>
</dbReference>
<organism evidence="22 23">
    <name type="scientific">Pseudoclavibacter terrae</name>
    <dbReference type="NCBI Taxonomy" id="1530195"/>
    <lineage>
        <taxon>Bacteria</taxon>
        <taxon>Bacillati</taxon>
        <taxon>Actinomycetota</taxon>
        <taxon>Actinomycetes</taxon>
        <taxon>Micrococcales</taxon>
        <taxon>Microbacteriaceae</taxon>
        <taxon>Pseudoclavibacter</taxon>
    </lineage>
</organism>
<comment type="caution">
    <text evidence="22">The sequence shown here is derived from an EMBL/GenBank/DDBJ whole genome shotgun (WGS) entry which is preliminary data.</text>
</comment>
<dbReference type="NCBIfam" id="NF004976">
    <property type="entry name" value="PRK06349.1"/>
    <property type="match status" value="1"/>
</dbReference>
<gene>
    <name evidence="22" type="ORF">F8O03_01440</name>
</gene>
<comment type="pathway">
    <text evidence="3 18">Amino-acid biosynthesis; L-methionine biosynthesis via de novo pathway; L-homoserine from L-aspartate: step 3/3.</text>
</comment>
<evidence type="ECO:0000259" key="21">
    <source>
        <dbReference type="Pfam" id="PF03447"/>
    </source>
</evidence>
<evidence type="ECO:0000256" key="1">
    <source>
        <dbReference type="ARBA" id="ARBA00001920"/>
    </source>
</evidence>
<dbReference type="Gene3D" id="3.30.360.10">
    <property type="entry name" value="Dihydrodipicolinate Reductase, domain 2"/>
    <property type="match status" value="1"/>
</dbReference>
<feature type="domain" description="Aspartate/homoserine dehydrogenase NAD-binding" evidence="21">
    <location>
        <begin position="10"/>
        <end position="151"/>
    </location>
</feature>
<dbReference type="NCBIfam" id="NF004912">
    <property type="entry name" value="PRK06270.1"/>
    <property type="match status" value="1"/>
</dbReference>
<dbReference type="InterPro" id="IPR019811">
    <property type="entry name" value="HDH_CS"/>
</dbReference>
<dbReference type="GO" id="GO:0009086">
    <property type="term" value="P:methionine biosynthetic process"/>
    <property type="evidence" value="ECO:0007669"/>
    <property type="project" value="UniProtKB-KW"/>
</dbReference>
<keyword evidence="7 15" id="KW-0028">Amino-acid biosynthesis</keyword>
<dbReference type="AlphaFoldDB" id="A0A7J5B4D7"/>
<dbReference type="SUPFAM" id="SSF51735">
    <property type="entry name" value="NAD(P)-binding Rossmann-fold domains"/>
    <property type="match status" value="1"/>
</dbReference>
<dbReference type="Pfam" id="PF00742">
    <property type="entry name" value="Homoserine_dh"/>
    <property type="match status" value="1"/>
</dbReference>
<evidence type="ECO:0000256" key="18">
    <source>
        <dbReference type="RuleBase" id="RU000579"/>
    </source>
</evidence>
<accession>A0A7J5B4D7</accession>
<evidence type="ECO:0000256" key="3">
    <source>
        <dbReference type="ARBA" id="ARBA00005062"/>
    </source>
</evidence>
<comment type="catalytic activity">
    <reaction evidence="13">
        <text>L-homoserine + NADP(+) = L-aspartate 4-semialdehyde + NADPH + H(+)</text>
        <dbReference type="Rhea" id="RHEA:15761"/>
        <dbReference type="ChEBI" id="CHEBI:15378"/>
        <dbReference type="ChEBI" id="CHEBI:57476"/>
        <dbReference type="ChEBI" id="CHEBI:57783"/>
        <dbReference type="ChEBI" id="CHEBI:58349"/>
        <dbReference type="ChEBI" id="CHEBI:537519"/>
        <dbReference type="EC" id="1.1.1.3"/>
    </reaction>
    <physiologicalReaction direction="right-to-left" evidence="13">
        <dbReference type="Rhea" id="RHEA:15763"/>
    </physiologicalReaction>
</comment>
<evidence type="ECO:0000256" key="9">
    <source>
        <dbReference type="ARBA" id="ARBA00023002"/>
    </source>
</evidence>
<evidence type="ECO:0000256" key="7">
    <source>
        <dbReference type="ARBA" id="ARBA00022605"/>
    </source>
</evidence>
<evidence type="ECO:0000256" key="2">
    <source>
        <dbReference type="ARBA" id="ARBA00005056"/>
    </source>
</evidence>
<comment type="catalytic activity">
    <reaction evidence="14">
        <text>L-homoserine + NAD(+) = L-aspartate 4-semialdehyde + NADH + H(+)</text>
        <dbReference type="Rhea" id="RHEA:15757"/>
        <dbReference type="ChEBI" id="CHEBI:15378"/>
        <dbReference type="ChEBI" id="CHEBI:57476"/>
        <dbReference type="ChEBI" id="CHEBI:57540"/>
        <dbReference type="ChEBI" id="CHEBI:57945"/>
        <dbReference type="ChEBI" id="CHEBI:537519"/>
        <dbReference type="EC" id="1.1.1.3"/>
    </reaction>
    <physiologicalReaction direction="right-to-left" evidence="14">
        <dbReference type="Rhea" id="RHEA:15759"/>
    </physiologicalReaction>
</comment>
<dbReference type="GO" id="GO:0004412">
    <property type="term" value="F:homoserine dehydrogenase activity"/>
    <property type="evidence" value="ECO:0007669"/>
    <property type="project" value="UniProtKB-EC"/>
</dbReference>
<comment type="similarity">
    <text evidence="4 15 19">Belongs to the homoserine dehydrogenase family.</text>
</comment>
<dbReference type="PROSITE" id="PS01042">
    <property type="entry name" value="HOMOSER_DHGENASE"/>
    <property type="match status" value="1"/>
</dbReference>
<feature type="binding site" evidence="17">
    <location>
        <position position="211"/>
    </location>
    <ligand>
        <name>L-homoserine</name>
        <dbReference type="ChEBI" id="CHEBI:57476"/>
    </ligand>
</feature>
<comment type="cofactor">
    <cofactor evidence="1">
        <name>a metal cation</name>
        <dbReference type="ChEBI" id="CHEBI:25213"/>
    </cofactor>
</comment>
<dbReference type="UniPathway" id="UPA00051">
    <property type="reaction ID" value="UER00465"/>
</dbReference>
<sequence>MRTYDLALIGFGGVSRALAELISSDAERLTRQLGFSLRVVAITDLAFGSLVQPDGIDLAAVLAMPRGADFSALPGGSADPRNHDVIQDCPADIVVEATFTNPVDGQPAASHVRWALESGKHVTTTNKGPVALHARALTALAEERGLSFEFEGAVLSGTPILRFAQQMLPGLTTTSVEGILNGTSNYVLGRREAGATLEAAIREAQELGYAEADPTADIEGSDVRLKVAILAQQVLGVDVSLASIDTQGISGISDADIREASEQGLRWKLIGSATRTDDGGVTAAVRPVALGEEHPLAGIAGATNAVTFTTNLLGQVTVSGPGAGRVETAYALLSDIIAIDAATRTSERAAAAELVDLVGVTL</sequence>
<dbReference type="GO" id="GO:0050661">
    <property type="term" value="F:NADP binding"/>
    <property type="evidence" value="ECO:0007669"/>
    <property type="project" value="InterPro"/>
</dbReference>
<feature type="binding site" evidence="17">
    <location>
        <position position="127"/>
    </location>
    <ligand>
        <name>NADPH</name>
        <dbReference type="ChEBI" id="CHEBI:57783"/>
    </ligand>
</feature>
<evidence type="ECO:0000256" key="17">
    <source>
        <dbReference type="PIRSR" id="PIRSR036497-2"/>
    </source>
</evidence>
<keyword evidence="23" id="KW-1185">Reference proteome</keyword>
<evidence type="ECO:0000256" key="14">
    <source>
        <dbReference type="ARBA" id="ARBA00049031"/>
    </source>
</evidence>
<dbReference type="Proteomes" id="UP000490386">
    <property type="component" value="Unassembled WGS sequence"/>
</dbReference>
<dbReference type="RefSeq" id="WP_151422068.1">
    <property type="nucleotide sequence ID" value="NZ_CANKVH010000004.1"/>
</dbReference>
<feature type="active site" description="Proton donor" evidence="16">
    <location>
        <position position="226"/>
    </location>
</feature>
<keyword evidence="15 17" id="KW-0521">NADP</keyword>
<dbReference type="Gene3D" id="3.40.50.720">
    <property type="entry name" value="NAD(P)-binding Rossmann-like Domain"/>
    <property type="match status" value="1"/>
</dbReference>
<reference evidence="22 23" key="1">
    <citation type="submission" date="2019-09" db="EMBL/GenBank/DDBJ databases">
        <title>Phylogeny of genus Pseudoclavibacter and closely related genus.</title>
        <authorList>
            <person name="Li Y."/>
        </authorList>
    </citation>
    <scope>NUCLEOTIDE SEQUENCE [LARGE SCALE GENOMIC DNA]</scope>
    <source>
        <strain evidence="22 23">THG-MD12</strain>
    </source>
</reference>
<dbReference type="EMBL" id="WBJX01000001">
    <property type="protein sequence ID" value="KAB1639043.1"/>
    <property type="molecule type" value="Genomic_DNA"/>
</dbReference>
<dbReference type="InterPro" id="IPR036291">
    <property type="entry name" value="NAD(P)-bd_dom_sf"/>
</dbReference>
<dbReference type="FunFam" id="3.30.360.10:FF:000005">
    <property type="entry name" value="Homoserine dehydrogenase"/>
    <property type="match status" value="1"/>
</dbReference>
<evidence type="ECO:0000259" key="20">
    <source>
        <dbReference type="Pfam" id="PF00742"/>
    </source>
</evidence>
<evidence type="ECO:0000256" key="12">
    <source>
        <dbReference type="ARBA" id="ARBA00044930"/>
    </source>
</evidence>
<dbReference type="SUPFAM" id="SSF55347">
    <property type="entry name" value="Glyceraldehyde-3-phosphate dehydrogenase-like, C-terminal domain"/>
    <property type="match status" value="1"/>
</dbReference>
<dbReference type="GO" id="GO:0009088">
    <property type="term" value="P:threonine biosynthetic process"/>
    <property type="evidence" value="ECO:0007669"/>
    <property type="project" value="UniProtKB-UniPathway"/>
</dbReference>
<evidence type="ECO:0000313" key="22">
    <source>
        <dbReference type="EMBL" id="KAB1639043.1"/>
    </source>
</evidence>
<evidence type="ECO:0000256" key="10">
    <source>
        <dbReference type="ARBA" id="ARBA00023053"/>
    </source>
</evidence>
<dbReference type="InterPro" id="IPR001342">
    <property type="entry name" value="HDH_cat"/>
</dbReference>